<organism evidence="2 3">
    <name type="scientific">Candidatus Erwinia dacicola</name>
    <dbReference type="NCBI Taxonomy" id="252393"/>
    <lineage>
        <taxon>Bacteria</taxon>
        <taxon>Pseudomonadati</taxon>
        <taxon>Pseudomonadota</taxon>
        <taxon>Gammaproteobacteria</taxon>
        <taxon>Enterobacterales</taxon>
        <taxon>Erwiniaceae</taxon>
        <taxon>Erwinia</taxon>
    </lineage>
</organism>
<dbReference type="EMBL" id="LJAM02000345">
    <property type="protein sequence ID" value="RAP70451.1"/>
    <property type="molecule type" value="Genomic_DNA"/>
</dbReference>
<gene>
    <name evidence="2" type="ORF">ACZ87_02744</name>
</gene>
<accession>A0A328TMZ0</accession>
<evidence type="ECO:0000313" key="3">
    <source>
        <dbReference type="Proteomes" id="UP000244334"/>
    </source>
</evidence>
<evidence type="ECO:0000256" key="1">
    <source>
        <dbReference type="SAM" id="MobiDB-lite"/>
    </source>
</evidence>
<name>A0A328TMZ0_9GAMM</name>
<reference evidence="2" key="1">
    <citation type="submission" date="2018-04" db="EMBL/GenBank/DDBJ databases">
        <title>Genomes of the Obligate Erwinia dacicola and Facultative Enterobacter sp. OLF Endosymbionts of the Olive Fruit fly, Bactrocera oleae.</title>
        <authorList>
            <person name="Estes A.M."/>
            <person name="Hearn D.J."/>
            <person name="Agarwal S."/>
            <person name="Pierson E.A."/>
            <person name="Dunning-Hotopp J.C."/>
        </authorList>
    </citation>
    <scope>NUCLEOTIDE SEQUENCE [LARGE SCALE GENOMIC DNA]</scope>
    <source>
        <strain evidence="2">Oroville</strain>
    </source>
</reference>
<sequence length="41" mass="4538">MQGKHLTQKERSALTGRASRLRRSGALHDVATDVKLAHLPM</sequence>
<evidence type="ECO:0000313" key="2">
    <source>
        <dbReference type="EMBL" id="RAP70451.1"/>
    </source>
</evidence>
<dbReference type="AlphaFoldDB" id="A0A328TMZ0"/>
<proteinExistence type="predicted"/>
<protein>
    <submittedName>
        <fullName evidence="2">Uncharacterized protein</fullName>
    </submittedName>
</protein>
<comment type="caution">
    <text evidence="2">The sequence shown here is derived from an EMBL/GenBank/DDBJ whole genome shotgun (WGS) entry which is preliminary data.</text>
</comment>
<keyword evidence="3" id="KW-1185">Reference proteome</keyword>
<dbReference type="Proteomes" id="UP000244334">
    <property type="component" value="Unassembled WGS sequence"/>
</dbReference>
<feature type="region of interest" description="Disordered" evidence="1">
    <location>
        <begin position="1"/>
        <end position="21"/>
    </location>
</feature>